<dbReference type="NCBIfam" id="NF009381">
    <property type="entry name" value="PRK12740.1-5"/>
    <property type="match status" value="1"/>
</dbReference>
<dbReference type="GO" id="GO:0005525">
    <property type="term" value="F:GTP binding"/>
    <property type="evidence" value="ECO:0007669"/>
    <property type="project" value="UniProtKB-UniRule"/>
</dbReference>
<dbReference type="Pfam" id="PF14492">
    <property type="entry name" value="EFG_III"/>
    <property type="match status" value="1"/>
</dbReference>
<dbReference type="InterPro" id="IPR005225">
    <property type="entry name" value="Small_GTP-bd"/>
</dbReference>
<dbReference type="SMART" id="SM00838">
    <property type="entry name" value="EFG_C"/>
    <property type="match status" value="1"/>
</dbReference>
<dbReference type="Gene3D" id="3.30.70.240">
    <property type="match status" value="1"/>
</dbReference>
<accession>A0A2H0RKC5</accession>
<dbReference type="SUPFAM" id="SSF54211">
    <property type="entry name" value="Ribosomal protein S5 domain 2-like"/>
    <property type="match status" value="1"/>
</dbReference>
<dbReference type="Proteomes" id="UP000230833">
    <property type="component" value="Unassembled WGS sequence"/>
</dbReference>
<dbReference type="InterPro" id="IPR009000">
    <property type="entry name" value="Transl_B-barrel_sf"/>
</dbReference>
<dbReference type="GO" id="GO:0003746">
    <property type="term" value="F:translation elongation factor activity"/>
    <property type="evidence" value="ECO:0007669"/>
    <property type="project" value="UniProtKB-UniRule"/>
</dbReference>
<evidence type="ECO:0000256" key="3">
    <source>
        <dbReference type="ARBA" id="ARBA00022768"/>
    </source>
</evidence>
<keyword evidence="4 6" id="KW-0648">Protein biosynthesis</keyword>
<dbReference type="Gene3D" id="3.30.230.10">
    <property type="match status" value="1"/>
</dbReference>
<keyword evidence="3 6" id="KW-0251">Elongation factor</keyword>
<gene>
    <name evidence="6 9" type="primary">fusA</name>
    <name evidence="9" type="ORF">COV07_01780</name>
</gene>
<dbReference type="InterPro" id="IPR020568">
    <property type="entry name" value="Ribosomal_Su5_D2-typ_SF"/>
</dbReference>
<dbReference type="Gene3D" id="3.40.50.300">
    <property type="entry name" value="P-loop containing nucleotide triphosphate hydrolases"/>
    <property type="match status" value="1"/>
</dbReference>
<keyword evidence="5 6" id="KW-0342">GTP-binding</keyword>
<dbReference type="InterPro" id="IPR027417">
    <property type="entry name" value="P-loop_NTPase"/>
</dbReference>
<dbReference type="PANTHER" id="PTHR43261:SF1">
    <property type="entry name" value="RIBOSOME-RELEASING FACTOR 2, MITOCHONDRIAL"/>
    <property type="match status" value="1"/>
</dbReference>
<evidence type="ECO:0000256" key="6">
    <source>
        <dbReference type="HAMAP-Rule" id="MF_00054"/>
    </source>
</evidence>
<evidence type="ECO:0000256" key="5">
    <source>
        <dbReference type="ARBA" id="ARBA00023134"/>
    </source>
</evidence>
<dbReference type="InterPro" id="IPR047872">
    <property type="entry name" value="EFG_IV"/>
</dbReference>
<dbReference type="EMBL" id="PCYL01000022">
    <property type="protein sequence ID" value="PIR46910.1"/>
    <property type="molecule type" value="Genomic_DNA"/>
</dbReference>
<dbReference type="FunFam" id="3.30.230.10:FF:000003">
    <property type="entry name" value="Elongation factor G"/>
    <property type="match status" value="1"/>
</dbReference>
<comment type="function">
    <text evidence="6">Catalyzes the GTP-dependent ribosomal translocation step during translation elongation. During this step, the ribosome changes from the pre-translocational (PRE) to the post-translocational (POST) state as the newly formed A-site-bound peptidyl-tRNA and P-site-bound deacylated tRNA move to the P and E sites, respectively. Catalyzes the coordinated movement of the two tRNA molecules, the mRNA and conformational changes in the ribosome.</text>
</comment>
<dbReference type="NCBIfam" id="TIGR00484">
    <property type="entry name" value="EF-G"/>
    <property type="match status" value="1"/>
</dbReference>
<dbReference type="InterPro" id="IPR000795">
    <property type="entry name" value="T_Tr_GTP-bd_dom"/>
</dbReference>
<dbReference type="AlphaFoldDB" id="A0A2H0RKC5"/>
<evidence type="ECO:0000256" key="7">
    <source>
        <dbReference type="NCBIfam" id="TIGR00484"/>
    </source>
</evidence>
<keyword evidence="2 6" id="KW-0547">Nucleotide-binding</keyword>
<organism evidence="9 10">
    <name type="scientific">Candidatus Vogelbacteria bacterium CG10_big_fil_rev_8_21_14_0_10_45_14</name>
    <dbReference type="NCBI Taxonomy" id="1975042"/>
    <lineage>
        <taxon>Bacteria</taxon>
        <taxon>Candidatus Vogeliibacteriota</taxon>
    </lineage>
</organism>
<keyword evidence="6" id="KW-0963">Cytoplasm</keyword>
<dbReference type="FunFam" id="3.30.70.240:FF:000001">
    <property type="entry name" value="Elongation factor G"/>
    <property type="match status" value="1"/>
</dbReference>
<dbReference type="SMART" id="SM00889">
    <property type="entry name" value="EFG_IV"/>
    <property type="match status" value="1"/>
</dbReference>
<dbReference type="Pfam" id="PF03764">
    <property type="entry name" value="EFG_IV"/>
    <property type="match status" value="1"/>
</dbReference>
<dbReference type="GO" id="GO:0003924">
    <property type="term" value="F:GTPase activity"/>
    <property type="evidence" value="ECO:0007669"/>
    <property type="project" value="InterPro"/>
</dbReference>
<dbReference type="InterPro" id="IPR035649">
    <property type="entry name" value="EFG_V"/>
</dbReference>
<dbReference type="HAMAP" id="MF_00054_B">
    <property type="entry name" value="EF_G_EF_2_B"/>
    <property type="match status" value="1"/>
</dbReference>
<dbReference type="Gene3D" id="3.30.70.870">
    <property type="entry name" value="Elongation Factor G (Translational Gtpase), domain 3"/>
    <property type="match status" value="1"/>
</dbReference>
<dbReference type="Pfam" id="PF03144">
    <property type="entry name" value="GTP_EFTU_D2"/>
    <property type="match status" value="1"/>
</dbReference>
<dbReference type="InterPro" id="IPR009022">
    <property type="entry name" value="EFG_III"/>
</dbReference>
<dbReference type="CDD" id="cd01434">
    <property type="entry name" value="EFG_mtEFG1_IV"/>
    <property type="match status" value="1"/>
</dbReference>
<dbReference type="GO" id="GO:0005737">
    <property type="term" value="C:cytoplasm"/>
    <property type="evidence" value="ECO:0007669"/>
    <property type="project" value="UniProtKB-SubCell"/>
</dbReference>
<evidence type="ECO:0000256" key="4">
    <source>
        <dbReference type="ARBA" id="ARBA00022917"/>
    </source>
</evidence>
<name>A0A2H0RKC5_9BACT</name>
<dbReference type="Pfam" id="PF00679">
    <property type="entry name" value="EFG_C"/>
    <property type="match status" value="1"/>
</dbReference>
<dbReference type="Gene3D" id="2.40.30.10">
    <property type="entry name" value="Translation factors"/>
    <property type="match status" value="1"/>
</dbReference>
<dbReference type="InterPro" id="IPR004540">
    <property type="entry name" value="Transl_elong_EFG/EF2"/>
</dbReference>
<dbReference type="FunFam" id="3.30.70.870:FF:000001">
    <property type="entry name" value="Elongation factor G"/>
    <property type="match status" value="1"/>
</dbReference>
<dbReference type="CDD" id="cd03713">
    <property type="entry name" value="EFG_mtEFG_C"/>
    <property type="match status" value="1"/>
</dbReference>
<comment type="caution">
    <text evidence="9">The sequence shown here is derived from an EMBL/GenBank/DDBJ whole genome shotgun (WGS) entry which is preliminary data.</text>
</comment>
<dbReference type="InterPro" id="IPR014721">
    <property type="entry name" value="Ribsml_uS5_D2-typ_fold_subgr"/>
</dbReference>
<dbReference type="InterPro" id="IPR035647">
    <property type="entry name" value="EFG_III/V"/>
</dbReference>
<dbReference type="FunFam" id="3.40.50.300:FF:000029">
    <property type="entry name" value="Elongation factor G"/>
    <property type="match status" value="1"/>
</dbReference>
<dbReference type="InterPro" id="IPR031157">
    <property type="entry name" value="G_TR_CS"/>
</dbReference>
<dbReference type="InterPro" id="IPR005517">
    <property type="entry name" value="Transl_elong_EFG/EF2_IV"/>
</dbReference>
<dbReference type="NCBIfam" id="TIGR00231">
    <property type="entry name" value="small_GTP"/>
    <property type="match status" value="1"/>
</dbReference>
<feature type="binding site" evidence="6">
    <location>
        <begin position="149"/>
        <end position="152"/>
    </location>
    <ligand>
        <name>GTP</name>
        <dbReference type="ChEBI" id="CHEBI:37565"/>
    </ligand>
</feature>
<protein>
    <recommendedName>
        <fullName evidence="6 7">Elongation factor G</fullName>
        <shortName evidence="6">EF-G</shortName>
    </recommendedName>
</protein>
<dbReference type="CDD" id="cd01886">
    <property type="entry name" value="EF-G"/>
    <property type="match status" value="1"/>
</dbReference>
<dbReference type="FunFam" id="2.40.30.10:FF:000006">
    <property type="entry name" value="Elongation factor G"/>
    <property type="match status" value="1"/>
</dbReference>
<evidence type="ECO:0000256" key="1">
    <source>
        <dbReference type="ARBA" id="ARBA00005870"/>
    </source>
</evidence>
<evidence type="ECO:0000259" key="8">
    <source>
        <dbReference type="PROSITE" id="PS51722"/>
    </source>
</evidence>
<dbReference type="InterPro" id="IPR000640">
    <property type="entry name" value="EFG_V-like"/>
</dbReference>
<dbReference type="SUPFAM" id="SSF50447">
    <property type="entry name" value="Translation proteins"/>
    <property type="match status" value="1"/>
</dbReference>
<dbReference type="CDD" id="cd04088">
    <property type="entry name" value="EFG_mtEFG_II"/>
    <property type="match status" value="1"/>
</dbReference>
<dbReference type="InterPro" id="IPR041095">
    <property type="entry name" value="EFG_II"/>
</dbReference>
<feature type="binding site" evidence="6">
    <location>
        <begin position="95"/>
        <end position="99"/>
    </location>
    <ligand>
        <name>GTP</name>
        <dbReference type="ChEBI" id="CHEBI:37565"/>
    </ligand>
</feature>
<dbReference type="PRINTS" id="PR00315">
    <property type="entry name" value="ELONGATNFCT"/>
</dbReference>
<evidence type="ECO:0000313" key="9">
    <source>
        <dbReference type="EMBL" id="PIR46910.1"/>
    </source>
</evidence>
<evidence type="ECO:0000256" key="2">
    <source>
        <dbReference type="ARBA" id="ARBA00022741"/>
    </source>
</evidence>
<dbReference type="CDD" id="cd16262">
    <property type="entry name" value="EFG_III"/>
    <property type="match status" value="1"/>
</dbReference>
<dbReference type="SUPFAM" id="SSF52540">
    <property type="entry name" value="P-loop containing nucleoside triphosphate hydrolases"/>
    <property type="match status" value="1"/>
</dbReference>
<sequence>MTDQNHYPLERIRNFGIIAHIDAGKTTTTERVLFYTGVSHKIGEVHEGDTVMDWMEQERERGITITSAATTAFWTPTYVENKQDTDKKLRFNIIDTPGHIDFTIEVRRSLRVLDGAVVVFDGVAGVEPQSETNWRYADEGAVPRICFINKLDRTGASFEKSFASILDRLTKNAVRMQIPIGEEDHHDGVVDLLKMRAVRFEGDRGSIIREEEIPSELLESAKKYRNELVEKIVSEDDVLMNDYLDGKEIPLDALKATLRKATIDNKIVPVFCGSALKNRGVQLVLDGVVDYLPSPLDVPPTKGIDPNTGEEIIRETSDDAPFSALAFKLQSDPYVGQLTFFRVYSGKLTSGSYVYNASTGSRERIGRILRMHANEREEVKEIYAGGIAAAVGLKDTKTGNTLCDEDKPVILESIKIPESVISMRIEPKTKADQERLGLALRRLSDEDPTFRISTDDETLETIISGMGELHLEVLVERMRREFNVEANTGKPQVAYKETITKPAEAEHKYIKQTGGRGQYGHVKLSVKPIEPIEEGAKIKKNVKREAGFEFIDSIKGGIIPQEYIPAVEKGVREGMLRGILAGYPVVDVSVELTYGSYHDVDSSEIAFKIAGSIAFQDAAKMAGPVILEPIMKVEVVVPEKFMGDVTGNLSSKRGQVEEMSTRGEAKVITAKVPLSEMFGYTTTLRSMTEGRATSTMEFAEYAIVPQNVAKDIIEARK</sequence>
<evidence type="ECO:0000313" key="10">
    <source>
        <dbReference type="Proteomes" id="UP000230833"/>
    </source>
</evidence>
<feature type="binding site" evidence="6">
    <location>
        <begin position="19"/>
        <end position="26"/>
    </location>
    <ligand>
        <name>GTP</name>
        <dbReference type="ChEBI" id="CHEBI:37565"/>
    </ligand>
</feature>
<dbReference type="GO" id="GO:0032790">
    <property type="term" value="P:ribosome disassembly"/>
    <property type="evidence" value="ECO:0007669"/>
    <property type="project" value="TreeGrafter"/>
</dbReference>
<comment type="similarity">
    <text evidence="1 6">Belongs to the TRAFAC class translation factor GTPase superfamily. Classic translation factor GTPase family. EF-G/EF-2 subfamily.</text>
</comment>
<proteinExistence type="inferred from homology"/>
<dbReference type="Pfam" id="PF00009">
    <property type="entry name" value="GTP_EFTU"/>
    <property type="match status" value="1"/>
</dbReference>
<dbReference type="InterPro" id="IPR004161">
    <property type="entry name" value="EFTu-like_2"/>
</dbReference>
<dbReference type="SUPFAM" id="SSF54980">
    <property type="entry name" value="EF-G C-terminal domain-like"/>
    <property type="match status" value="2"/>
</dbReference>
<dbReference type="PROSITE" id="PS00301">
    <property type="entry name" value="G_TR_1"/>
    <property type="match status" value="1"/>
</dbReference>
<reference evidence="9 10" key="1">
    <citation type="submission" date="2017-09" db="EMBL/GenBank/DDBJ databases">
        <title>Depth-based differentiation of microbial function through sediment-hosted aquifers and enrichment of novel symbionts in the deep terrestrial subsurface.</title>
        <authorList>
            <person name="Probst A.J."/>
            <person name="Ladd B."/>
            <person name="Jarett J.K."/>
            <person name="Geller-Mcgrath D.E."/>
            <person name="Sieber C.M."/>
            <person name="Emerson J.B."/>
            <person name="Anantharaman K."/>
            <person name="Thomas B.C."/>
            <person name="Malmstrom R."/>
            <person name="Stieglmeier M."/>
            <person name="Klingl A."/>
            <person name="Woyke T."/>
            <person name="Ryan C.M."/>
            <person name="Banfield J.F."/>
        </authorList>
    </citation>
    <scope>NUCLEOTIDE SEQUENCE [LARGE SCALE GENOMIC DNA]</scope>
    <source>
        <strain evidence="9">CG10_big_fil_rev_8_21_14_0_10_45_14</strain>
    </source>
</reference>
<dbReference type="PROSITE" id="PS51722">
    <property type="entry name" value="G_TR_2"/>
    <property type="match status" value="1"/>
</dbReference>
<dbReference type="PANTHER" id="PTHR43261">
    <property type="entry name" value="TRANSLATION ELONGATION FACTOR G-RELATED"/>
    <property type="match status" value="1"/>
</dbReference>
<comment type="subcellular location">
    <subcellularLocation>
        <location evidence="6">Cytoplasm</location>
    </subcellularLocation>
</comment>
<feature type="domain" description="Tr-type G" evidence="8">
    <location>
        <begin position="10"/>
        <end position="296"/>
    </location>
</feature>